<protein>
    <submittedName>
        <fullName evidence="2">Uncharacterized protein</fullName>
    </submittedName>
</protein>
<dbReference type="Proteomes" id="UP000807306">
    <property type="component" value="Unassembled WGS sequence"/>
</dbReference>
<feature type="compositionally biased region" description="Low complexity" evidence="1">
    <location>
        <begin position="293"/>
        <end position="307"/>
    </location>
</feature>
<feature type="compositionally biased region" description="Polar residues" evidence="1">
    <location>
        <begin position="38"/>
        <end position="63"/>
    </location>
</feature>
<evidence type="ECO:0000313" key="3">
    <source>
        <dbReference type="Proteomes" id="UP000807306"/>
    </source>
</evidence>
<feature type="compositionally biased region" description="Polar residues" evidence="1">
    <location>
        <begin position="73"/>
        <end position="102"/>
    </location>
</feature>
<evidence type="ECO:0000313" key="2">
    <source>
        <dbReference type="EMBL" id="KAF9522840.1"/>
    </source>
</evidence>
<dbReference type="AlphaFoldDB" id="A0A9P6E5F4"/>
<feature type="compositionally biased region" description="Polar residues" evidence="1">
    <location>
        <begin position="358"/>
        <end position="374"/>
    </location>
</feature>
<comment type="caution">
    <text evidence="2">The sequence shown here is derived from an EMBL/GenBank/DDBJ whole genome shotgun (WGS) entry which is preliminary data.</text>
</comment>
<feature type="compositionally biased region" description="Low complexity" evidence="1">
    <location>
        <begin position="131"/>
        <end position="161"/>
    </location>
</feature>
<evidence type="ECO:0000256" key="1">
    <source>
        <dbReference type="SAM" id="MobiDB-lite"/>
    </source>
</evidence>
<feature type="region of interest" description="Disordered" evidence="1">
    <location>
        <begin position="199"/>
        <end position="258"/>
    </location>
</feature>
<reference evidence="2" key="1">
    <citation type="submission" date="2020-11" db="EMBL/GenBank/DDBJ databases">
        <authorList>
            <consortium name="DOE Joint Genome Institute"/>
            <person name="Ahrendt S."/>
            <person name="Riley R."/>
            <person name="Andreopoulos W."/>
            <person name="Labutti K."/>
            <person name="Pangilinan J."/>
            <person name="Ruiz-Duenas F.J."/>
            <person name="Barrasa J.M."/>
            <person name="Sanchez-Garcia M."/>
            <person name="Camarero S."/>
            <person name="Miyauchi S."/>
            <person name="Serrano A."/>
            <person name="Linde D."/>
            <person name="Babiker R."/>
            <person name="Drula E."/>
            <person name="Ayuso-Fernandez I."/>
            <person name="Pacheco R."/>
            <person name="Padilla G."/>
            <person name="Ferreira P."/>
            <person name="Barriuso J."/>
            <person name="Kellner H."/>
            <person name="Castanera R."/>
            <person name="Alfaro M."/>
            <person name="Ramirez L."/>
            <person name="Pisabarro A.G."/>
            <person name="Kuo A."/>
            <person name="Tritt A."/>
            <person name="Lipzen A."/>
            <person name="He G."/>
            <person name="Yan M."/>
            <person name="Ng V."/>
            <person name="Cullen D."/>
            <person name="Martin F."/>
            <person name="Rosso M.-N."/>
            <person name="Henrissat B."/>
            <person name="Hibbett D."/>
            <person name="Martinez A.T."/>
            <person name="Grigoriev I.V."/>
        </authorList>
    </citation>
    <scope>NUCLEOTIDE SEQUENCE</scope>
    <source>
        <strain evidence="2">CBS 506.95</strain>
    </source>
</reference>
<accession>A0A9P6E5F4</accession>
<feature type="compositionally biased region" description="Low complexity" evidence="1">
    <location>
        <begin position="225"/>
        <end position="234"/>
    </location>
</feature>
<name>A0A9P6E5F4_9AGAR</name>
<feature type="region of interest" description="Disordered" evidence="1">
    <location>
        <begin position="277"/>
        <end position="310"/>
    </location>
</feature>
<dbReference type="EMBL" id="MU157932">
    <property type="protein sequence ID" value="KAF9522840.1"/>
    <property type="molecule type" value="Genomic_DNA"/>
</dbReference>
<sequence>MATTVTKLTPNSSKRTPTPTPPRAQPTSINLAGHDISDCNTQAPPNRTRYDSSSVSLHASEVTKSLDSKTFKHPNTNSIRSSHSQPQPQSGLYTHLNTSGVFANSDDPSPPVPQSVIHKKPSLRRTHKGQRTSPSMAPTSSTSPSPSPAMWMSTSTSSTRKTPSRMRSLVRNRIKIWNVTRLGYPTGNFGSGIWRIQEEDEEDSADSGGLARSIPPNSESWTSEPLHPTQLQLHLQRDQPPSSVDMPDHEEHEESLFSPRHSSIHFHPLSLSDWQTDPIPPCPMSVIDEGSDSSDSSSSCSSSGASEGENEDLDAYNFHFSPCYSTLPGALVQDLQLDLDDVVDRALAPSLKGANAPTRLSTKPTSGPKKSNATSRRRNKSSKVIIKHDQGDEQEIDISSVYASIMRDMNTRTTSLGLVKPSWMYSK</sequence>
<feature type="compositionally biased region" description="Basic residues" evidence="1">
    <location>
        <begin position="117"/>
        <end position="130"/>
    </location>
</feature>
<organism evidence="2 3">
    <name type="scientific">Crepidotus variabilis</name>
    <dbReference type="NCBI Taxonomy" id="179855"/>
    <lineage>
        <taxon>Eukaryota</taxon>
        <taxon>Fungi</taxon>
        <taxon>Dikarya</taxon>
        <taxon>Basidiomycota</taxon>
        <taxon>Agaricomycotina</taxon>
        <taxon>Agaricomycetes</taxon>
        <taxon>Agaricomycetidae</taxon>
        <taxon>Agaricales</taxon>
        <taxon>Agaricineae</taxon>
        <taxon>Crepidotaceae</taxon>
        <taxon>Crepidotus</taxon>
    </lineage>
</organism>
<feature type="region of interest" description="Disordered" evidence="1">
    <location>
        <begin position="1"/>
        <end position="167"/>
    </location>
</feature>
<keyword evidence="3" id="KW-1185">Reference proteome</keyword>
<gene>
    <name evidence="2" type="ORF">CPB83DRAFT_840172</name>
</gene>
<feature type="region of interest" description="Disordered" evidence="1">
    <location>
        <begin position="353"/>
        <end position="390"/>
    </location>
</feature>
<feature type="compositionally biased region" description="Basic and acidic residues" evidence="1">
    <location>
        <begin position="246"/>
        <end position="255"/>
    </location>
</feature>
<proteinExistence type="predicted"/>